<evidence type="ECO:0000313" key="2">
    <source>
        <dbReference type="Proteomes" id="UP000031668"/>
    </source>
</evidence>
<keyword evidence="2" id="KW-1185">Reference proteome</keyword>
<reference evidence="1 2" key="1">
    <citation type="journal article" date="2014" name="Genome Biol. Evol.">
        <title>The genome of the myxosporean Thelohanellus kitauei shows adaptations to nutrient acquisition within its fish host.</title>
        <authorList>
            <person name="Yang Y."/>
            <person name="Xiong J."/>
            <person name="Zhou Z."/>
            <person name="Huo F."/>
            <person name="Miao W."/>
            <person name="Ran C."/>
            <person name="Liu Y."/>
            <person name="Zhang J."/>
            <person name="Feng J."/>
            <person name="Wang M."/>
            <person name="Wang M."/>
            <person name="Wang L."/>
            <person name="Yao B."/>
        </authorList>
    </citation>
    <scope>NUCLEOTIDE SEQUENCE [LARGE SCALE GENOMIC DNA]</scope>
    <source>
        <strain evidence="1">Wuqing</strain>
    </source>
</reference>
<dbReference type="Proteomes" id="UP000031668">
    <property type="component" value="Unassembled WGS sequence"/>
</dbReference>
<organism evidence="1 2">
    <name type="scientific">Thelohanellus kitauei</name>
    <name type="common">Myxosporean</name>
    <dbReference type="NCBI Taxonomy" id="669202"/>
    <lineage>
        <taxon>Eukaryota</taxon>
        <taxon>Metazoa</taxon>
        <taxon>Cnidaria</taxon>
        <taxon>Myxozoa</taxon>
        <taxon>Myxosporea</taxon>
        <taxon>Bivalvulida</taxon>
        <taxon>Platysporina</taxon>
        <taxon>Myxobolidae</taxon>
        <taxon>Thelohanellus</taxon>
    </lineage>
</organism>
<accession>A0A0C2I851</accession>
<protein>
    <submittedName>
        <fullName evidence="1">Uncharacterized protein</fullName>
    </submittedName>
</protein>
<gene>
    <name evidence="1" type="ORF">RF11_12833</name>
</gene>
<sequence>MNDTSQDFQSFDQLTLDLSDNNHGDATSLTTKDFTWQIVPTVPGLNKQCSVTIVFQLVSADRTPKTLEFCVLNIINGECKLNSLNLLWKREVSHRIESYTHQVCILSIFDLKNI</sequence>
<comment type="caution">
    <text evidence="1">The sequence shown here is derived from an EMBL/GenBank/DDBJ whole genome shotgun (WGS) entry which is preliminary data.</text>
</comment>
<dbReference type="EMBL" id="JWZT01005339">
    <property type="protein sequence ID" value="KII61418.1"/>
    <property type="molecule type" value="Genomic_DNA"/>
</dbReference>
<name>A0A0C2I851_THEKT</name>
<proteinExistence type="predicted"/>
<evidence type="ECO:0000313" key="1">
    <source>
        <dbReference type="EMBL" id="KII61418.1"/>
    </source>
</evidence>
<dbReference type="AlphaFoldDB" id="A0A0C2I851"/>